<sequence length="193" mass="22925">MMRRLECEMKDNWLTRLQTLPHDNPPWFREIPMQWDQDRQANDIKVYVRYDHAVRFMDVPKKVWSTLPYGFSLDNPVGSQEALALEEHLKKELMRLSQDRSRVFNTKELVEHIVAVGKDAVKPVVVQDESARLGNPSFPPGYHAYRAFLCEWTARGCFMCPMGRTDLLGFMKRMEERKDKAWWKDERDVFFDP</sequence>
<dbReference type="Proteomes" id="UP000800039">
    <property type="component" value="Unassembled WGS sequence"/>
</dbReference>
<dbReference type="RefSeq" id="XP_040794372.1">
    <property type="nucleotide sequence ID" value="XM_040932664.1"/>
</dbReference>
<comment type="caution">
    <text evidence="1">The sequence shown here is derived from an EMBL/GenBank/DDBJ whole genome shotgun (WGS) entry which is preliminary data.</text>
</comment>
<evidence type="ECO:0000313" key="1">
    <source>
        <dbReference type="EMBL" id="KAF1851809.1"/>
    </source>
</evidence>
<gene>
    <name evidence="1" type="ORF">K460DRAFT_362555</name>
</gene>
<accession>A0A9P4LF82</accession>
<evidence type="ECO:0000313" key="2">
    <source>
        <dbReference type="Proteomes" id="UP000800039"/>
    </source>
</evidence>
<protein>
    <submittedName>
        <fullName evidence="1">Uncharacterized protein</fullName>
    </submittedName>
</protein>
<keyword evidence="2" id="KW-1185">Reference proteome</keyword>
<name>A0A9P4LF82_9PLEO</name>
<dbReference type="AlphaFoldDB" id="A0A9P4LF82"/>
<dbReference type="OrthoDB" id="3797060at2759"/>
<organism evidence="1 2">
    <name type="scientific">Cucurbitaria berberidis CBS 394.84</name>
    <dbReference type="NCBI Taxonomy" id="1168544"/>
    <lineage>
        <taxon>Eukaryota</taxon>
        <taxon>Fungi</taxon>
        <taxon>Dikarya</taxon>
        <taxon>Ascomycota</taxon>
        <taxon>Pezizomycotina</taxon>
        <taxon>Dothideomycetes</taxon>
        <taxon>Pleosporomycetidae</taxon>
        <taxon>Pleosporales</taxon>
        <taxon>Pleosporineae</taxon>
        <taxon>Cucurbitariaceae</taxon>
        <taxon>Cucurbitaria</taxon>
    </lineage>
</organism>
<proteinExistence type="predicted"/>
<dbReference type="GeneID" id="63849915"/>
<reference evidence="1" key="1">
    <citation type="submission" date="2020-01" db="EMBL/GenBank/DDBJ databases">
        <authorList>
            <consortium name="DOE Joint Genome Institute"/>
            <person name="Haridas S."/>
            <person name="Albert R."/>
            <person name="Binder M."/>
            <person name="Bloem J."/>
            <person name="Labutti K."/>
            <person name="Salamov A."/>
            <person name="Andreopoulos B."/>
            <person name="Baker S.E."/>
            <person name="Barry K."/>
            <person name="Bills G."/>
            <person name="Bluhm B.H."/>
            <person name="Cannon C."/>
            <person name="Castanera R."/>
            <person name="Culley D.E."/>
            <person name="Daum C."/>
            <person name="Ezra D."/>
            <person name="Gonzalez J.B."/>
            <person name="Henrissat B."/>
            <person name="Kuo A."/>
            <person name="Liang C."/>
            <person name="Lipzen A."/>
            <person name="Lutzoni F."/>
            <person name="Magnuson J."/>
            <person name="Mondo S."/>
            <person name="Nolan M."/>
            <person name="Ohm R."/>
            <person name="Pangilinan J."/>
            <person name="Park H.-J."/>
            <person name="Ramirez L."/>
            <person name="Alfaro M."/>
            <person name="Sun H."/>
            <person name="Tritt A."/>
            <person name="Yoshinaga Y."/>
            <person name="Zwiers L.-H."/>
            <person name="Turgeon B.G."/>
            <person name="Goodwin S.B."/>
            <person name="Spatafora J.W."/>
            <person name="Crous P.W."/>
            <person name="Grigoriev I.V."/>
        </authorList>
    </citation>
    <scope>NUCLEOTIDE SEQUENCE</scope>
    <source>
        <strain evidence="1">CBS 394.84</strain>
    </source>
</reference>
<dbReference type="EMBL" id="ML976614">
    <property type="protein sequence ID" value="KAF1851809.1"/>
    <property type="molecule type" value="Genomic_DNA"/>
</dbReference>